<dbReference type="PANTHER" id="PTHR30055">
    <property type="entry name" value="HTH-TYPE TRANSCRIPTIONAL REGULATOR RUTR"/>
    <property type="match status" value="1"/>
</dbReference>
<organism evidence="6 7">
    <name type="scientific">Phytohabitans suffuscus</name>
    <dbReference type="NCBI Taxonomy" id="624315"/>
    <lineage>
        <taxon>Bacteria</taxon>
        <taxon>Bacillati</taxon>
        <taxon>Actinomycetota</taxon>
        <taxon>Actinomycetes</taxon>
        <taxon>Micromonosporales</taxon>
        <taxon>Micromonosporaceae</taxon>
    </lineage>
</organism>
<evidence type="ECO:0000256" key="3">
    <source>
        <dbReference type="ARBA" id="ARBA00023163"/>
    </source>
</evidence>
<dbReference type="Proteomes" id="UP000503011">
    <property type="component" value="Chromosome"/>
</dbReference>
<dbReference type="KEGG" id="psuu:Psuf_070990"/>
<dbReference type="InterPro" id="IPR009057">
    <property type="entry name" value="Homeodomain-like_sf"/>
</dbReference>
<dbReference type="EMBL" id="AP022871">
    <property type="protein sequence ID" value="BCB89786.1"/>
    <property type="molecule type" value="Genomic_DNA"/>
</dbReference>
<evidence type="ECO:0000256" key="1">
    <source>
        <dbReference type="ARBA" id="ARBA00023015"/>
    </source>
</evidence>
<dbReference type="SUPFAM" id="SSF46689">
    <property type="entry name" value="Homeodomain-like"/>
    <property type="match status" value="1"/>
</dbReference>
<evidence type="ECO:0000256" key="2">
    <source>
        <dbReference type="ARBA" id="ARBA00023125"/>
    </source>
</evidence>
<dbReference type="PROSITE" id="PS01081">
    <property type="entry name" value="HTH_TETR_1"/>
    <property type="match status" value="1"/>
</dbReference>
<gene>
    <name evidence="6" type="ORF">Psuf_070990</name>
</gene>
<dbReference type="InterPro" id="IPR049445">
    <property type="entry name" value="TetR_SbtR-like_C"/>
</dbReference>
<dbReference type="RefSeq" id="WP_173161800.1">
    <property type="nucleotide sequence ID" value="NZ_AP022871.1"/>
</dbReference>
<dbReference type="InterPro" id="IPR023772">
    <property type="entry name" value="DNA-bd_HTH_TetR-type_CS"/>
</dbReference>
<dbReference type="PRINTS" id="PR00455">
    <property type="entry name" value="HTHTETR"/>
</dbReference>
<sequence length="219" mass="23885">MMTSGASLRADAARNRELILNAARELFAEEGLDVSMRQIARRAGVGEPTLRRRFASKEELVGEAFADKVAVYADLADAALEHPDPAAGLRGFLEEVTRMQLVDRGFADVLTMTFPRTMRCEQHRRRSYASIQALIARSQAAGVLREDFVAEDIVLLLLAHAGVAGGAGDVAGQFSARLRAYLFSAFGLPAPATLPPAPSQARVYRALMRLHCDHRGHDE</sequence>
<dbReference type="GO" id="GO:0003700">
    <property type="term" value="F:DNA-binding transcription factor activity"/>
    <property type="evidence" value="ECO:0007669"/>
    <property type="project" value="TreeGrafter"/>
</dbReference>
<dbReference type="Gene3D" id="1.10.357.10">
    <property type="entry name" value="Tetracycline Repressor, domain 2"/>
    <property type="match status" value="1"/>
</dbReference>
<dbReference type="Pfam" id="PF00440">
    <property type="entry name" value="TetR_N"/>
    <property type="match status" value="1"/>
</dbReference>
<feature type="domain" description="HTH tetR-type" evidence="5">
    <location>
        <begin position="13"/>
        <end position="72"/>
    </location>
</feature>
<evidence type="ECO:0000259" key="5">
    <source>
        <dbReference type="PROSITE" id="PS50977"/>
    </source>
</evidence>
<feature type="DNA-binding region" description="H-T-H motif" evidence="4">
    <location>
        <begin position="35"/>
        <end position="54"/>
    </location>
</feature>
<dbReference type="PROSITE" id="PS50977">
    <property type="entry name" value="HTH_TETR_2"/>
    <property type="match status" value="1"/>
</dbReference>
<keyword evidence="2 4" id="KW-0238">DNA-binding</keyword>
<dbReference type="GO" id="GO:0000976">
    <property type="term" value="F:transcription cis-regulatory region binding"/>
    <property type="evidence" value="ECO:0007669"/>
    <property type="project" value="TreeGrafter"/>
</dbReference>
<keyword evidence="7" id="KW-1185">Reference proteome</keyword>
<keyword evidence="1" id="KW-0805">Transcription regulation</keyword>
<dbReference type="Pfam" id="PF21597">
    <property type="entry name" value="TetR_C_43"/>
    <property type="match status" value="1"/>
</dbReference>
<reference evidence="6 7" key="2">
    <citation type="submission" date="2020-03" db="EMBL/GenBank/DDBJ databases">
        <authorList>
            <person name="Ichikawa N."/>
            <person name="Kimura A."/>
            <person name="Kitahashi Y."/>
            <person name="Uohara A."/>
        </authorList>
    </citation>
    <scope>NUCLEOTIDE SEQUENCE [LARGE SCALE GENOMIC DNA]</scope>
    <source>
        <strain evidence="6 7">NBRC 105367</strain>
    </source>
</reference>
<keyword evidence="3" id="KW-0804">Transcription</keyword>
<name>A0A6F8YUQ7_9ACTN</name>
<protein>
    <submittedName>
        <fullName evidence="6">TetR family transcriptional regulator</fullName>
    </submittedName>
</protein>
<evidence type="ECO:0000256" key="4">
    <source>
        <dbReference type="PROSITE-ProRule" id="PRU00335"/>
    </source>
</evidence>
<proteinExistence type="predicted"/>
<reference evidence="6 7" key="1">
    <citation type="submission" date="2020-03" db="EMBL/GenBank/DDBJ databases">
        <title>Whole genome shotgun sequence of Phytohabitans suffuscus NBRC 105367.</title>
        <authorList>
            <person name="Komaki H."/>
            <person name="Tamura T."/>
        </authorList>
    </citation>
    <scope>NUCLEOTIDE SEQUENCE [LARGE SCALE GENOMIC DNA]</scope>
    <source>
        <strain evidence="6 7">NBRC 105367</strain>
    </source>
</reference>
<dbReference type="InterPro" id="IPR050109">
    <property type="entry name" value="HTH-type_TetR-like_transc_reg"/>
</dbReference>
<dbReference type="PANTHER" id="PTHR30055:SF234">
    <property type="entry name" value="HTH-TYPE TRANSCRIPTIONAL REGULATOR BETI"/>
    <property type="match status" value="1"/>
</dbReference>
<accession>A0A6F8YUQ7</accession>
<dbReference type="InterPro" id="IPR001647">
    <property type="entry name" value="HTH_TetR"/>
</dbReference>
<dbReference type="SUPFAM" id="SSF48498">
    <property type="entry name" value="Tetracyclin repressor-like, C-terminal domain"/>
    <property type="match status" value="1"/>
</dbReference>
<dbReference type="InterPro" id="IPR036271">
    <property type="entry name" value="Tet_transcr_reg_TetR-rel_C_sf"/>
</dbReference>
<evidence type="ECO:0000313" key="7">
    <source>
        <dbReference type="Proteomes" id="UP000503011"/>
    </source>
</evidence>
<evidence type="ECO:0000313" key="6">
    <source>
        <dbReference type="EMBL" id="BCB89786.1"/>
    </source>
</evidence>
<dbReference type="AlphaFoldDB" id="A0A6F8YUQ7"/>